<sequence>MRGDGRVAKESCRNDLDSRHQERPQPQVPCSAMTVAAPPGLQRWSNLSPLAVAFAQLDTEPQSSMDLSVTAINAGDLAPAVGRRRECDGQCVNGEGCVSVSGIQLAFEKENVKVIKACLRTGSVRTCCVTVITHPHTCQGPSWHPGPFRHTGA</sequence>
<dbReference type="AlphaFoldDB" id="A0A1Y2I4D1"/>
<evidence type="ECO:0000313" key="2">
    <source>
        <dbReference type="EMBL" id="ORZ41717.1"/>
    </source>
</evidence>
<name>A0A1Y2I4D1_9FUNG</name>
<feature type="region of interest" description="Disordered" evidence="1">
    <location>
        <begin position="1"/>
        <end position="28"/>
    </location>
</feature>
<comment type="caution">
    <text evidence="2">The sequence shown here is derived from an EMBL/GenBank/DDBJ whole genome shotgun (WGS) entry which is preliminary data.</text>
</comment>
<gene>
    <name evidence="2" type="ORF">BCR44DRAFT_342092</name>
</gene>
<dbReference type="Proteomes" id="UP000193411">
    <property type="component" value="Unassembled WGS sequence"/>
</dbReference>
<organism evidence="2 3">
    <name type="scientific">Catenaria anguillulae PL171</name>
    <dbReference type="NCBI Taxonomy" id="765915"/>
    <lineage>
        <taxon>Eukaryota</taxon>
        <taxon>Fungi</taxon>
        <taxon>Fungi incertae sedis</taxon>
        <taxon>Blastocladiomycota</taxon>
        <taxon>Blastocladiomycetes</taxon>
        <taxon>Blastocladiales</taxon>
        <taxon>Catenariaceae</taxon>
        <taxon>Catenaria</taxon>
    </lineage>
</organism>
<evidence type="ECO:0000313" key="3">
    <source>
        <dbReference type="Proteomes" id="UP000193411"/>
    </source>
</evidence>
<evidence type="ECO:0000256" key="1">
    <source>
        <dbReference type="SAM" id="MobiDB-lite"/>
    </source>
</evidence>
<accession>A0A1Y2I4D1</accession>
<proteinExistence type="predicted"/>
<dbReference type="EMBL" id="MCFL01000001">
    <property type="protein sequence ID" value="ORZ41717.1"/>
    <property type="molecule type" value="Genomic_DNA"/>
</dbReference>
<protein>
    <submittedName>
        <fullName evidence="2">Uncharacterized protein</fullName>
    </submittedName>
</protein>
<keyword evidence="3" id="KW-1185">Reference proteome</keyword>
<feature type="compositionally biased region" description="Basic and acidic residues" evidence="1">
    <location>
        <begin position="1"/>
        <end position="23"/>
    </location>
</feature>
<reference evidence="2 3" key="1">
    <citation type="submission" date="2016-07" db="EMBL/GenBank/DDBJ databases">
        <title>Pervasive Adenine N6-methylation of Active Genes in Fungi.</title>
        <authorList>
            <consortium name="DOE Joint Genome Institute"/>
            <person name="Mondo S.J."/>
            <person name="Dannebaum R.O."/>
            <person name="Kuo R.C."/>
            <person name="Labutti K."/>
            <person name="Haridas S."/>
            <person name="Kuo A."/>
            <person name="Salamov A."/>
            <person name="Ahrendt S.R."/>
            <person name="Lipzen A."/>
            <person name="Sullivan W."/>
            <person name="Andreopoulos W.B."/>
            <person name="Clum A."/>
            <person name="Lindquist E."/>
            <person name="Daum C."/>
            <person name="Ramamoorthy G.K."/>
            <person name="Gryganskyi A."/>
            <person name="Culley D."/>
            <person name="Magnuson J.K."/>
            <person name="James T.Y."/>
            <person name="O'Malley M.A."/>
            <person name="Stajich J.E."/>
            <person name="Spatafora J.W."/>
            <person name="Visel A."/>
            <person name="Grigoriev I.V."/>
        </authorList>
    </citation>
    <scope>NUCLEOTIDE SEQUENCE [LARGE SCALE GENOMIC DNA]</scope>
    <source>
        <strain evidence="2 3">PL171</strain>
    </source>
</reference>